<proteinExistence type="predicted"/>
<feature type="region of interest" description="Disordered" evidence="1">
    <location>
        <begin position="71"/>
        <end position="98"/>
    </location>
</feature>
<name>A0A0S7ES51_9TELE</name>
<dbReference type="EMBL" id="GBYX01476560">
    <property type="protein sequence ID" value="JAO05117.1"/>
    <property type="molecule type" value="Transcribed_RNA"/>
</dbReference>
<dbReference type="AlphaFoldDB" id="A0A0S7ES51"/>
<evidence type="ECO:0000313" key="2">
    <source>
        <dbReference type="EMBL" id="JAO05117.1"/>
    </source>
</evidence>
<evidence type="ECO:0000256" key="1">
    <source>
        <dbReference type="SAM" id="MobiDB-lite"/>
    </source>
</evidence>
<feature type="compositionally biased region" description="Basic and acidic residues" evidence="1">
    <location>
        <begin position="76"/>
        <end position="85"/>
    </location>
</feature>
<accession>A0A0S7ES51</accession>
<organism evidence="2">
    <name type="scientific">Poeciliopsis prolifica</name>
    <name type="common">blackstripe livebearer</name>
    <dbReference type="NCBI Taxonomy" id="188132"/>
    <lineage>
        <taxon>Eukaryota</taxon>
        <taxon>Metazoa</taxon>
        <taxon>Chordata</taxon>
        <taxon>Craniata</taxon>
        <taxon>Vertebrata</taxon>
        <taxon>Euteleostomi</taxon>
        <taxon>Actinopterygii</taxon>
        <taxon>Neopterygii</taxon>
        <taxon>Teleostei</taxon>
        <taxon>Neoteleostei</taxon>
        <taxon>Acanthomorphata</taxon>
        <taxon>Ovalentaria</taxon>
        <taxon>Atherinomorphae</taxon>
        <taxon>Cyprinodontiformes</taxon>
        <taxon>Poeciliidae</taxon>
        <taxon>Poeciliinae</taxon>
        <taxon>Poeciliopsis</taxon>
    </lineage>
</organism>
<protein>
    <submittedName>
        <fullName evidence="2">PPUP9376</fullName>
    </submittedName>
</protein>
<sequence>MLVLIQESCITRTERLPPLPPLLLIKLQADFKTEQKINVTNSPGGIPMNARKLRWSHAVRFESNRISRIFSTKSGEGQHKEKLRPEQSMNHQHRDGTQAEVVLEESGEKNKVVAASVDNSVSLDVAGKKIFKLSC</sequence>
<gene>
    <name evidence="2" type="primary">PPUP9376</name>
</gene>
<reference evidence="2" key="1">
    <citation type="submission" date="2014-12" db="EMBL/GenBank/DDBJ databases">
        <title>Parallel Evolution in Life History Adaptation Evident in the Tissue-Specific Poeciliopsis prolifica transcriptome.</title>
        <authorList>
            <person name="Jue N.K."/>
            <person name="Foley R.J."/>
            <person name="Obergfell C."/>
            <person name="Reznick D.N."/>
            <person name="O'Neill R.J."/>
            <person name="O'Neill M.J."/>
        </authorList>
    </citation>
    <scope>NUCLEOTIDE SEQUENCE</scope>
</reference>